<sequence>MDPLEQELAHWLAEARVDEAVTSRLRERAMRQLAGDEATLLGLCLDLAETGRAVLARTAESRVHRGALVAVGADFVALRSPSGEATFLPVGHLAWLRPAPGSWSGGVARAGEAAGSRVPPVAARLVDILTGLAADRPRVRLVVAGDPDTWAGRLRACGADVLSVEQAGDPPVIGWIPLSQVTEVGLVDER</sequence>
<dbReference type="EMBL" id="CADCSZ010000070">
    <property type="protein sequence ID" value="CAA9229943.1"/>
    <property type="molecule type" value="Genomic_DNA"/>
</dbReference>
<organism evidence="1">
    <name type="scientific">uncultured Acidimicrobiales bacterium</name>
    <dbReference type="NCBI Taxonomy" id="310071"/>
    <lineage>
        <taxon>Bacteria</taxon>
        <taxon>Bacillati</taxon>
        <taxon>Actinomycetota</taxon>
        <taxon>Acidimicrobiia</taxon>
        <taxon>Acidimicrobiales</taxon>
        <taxon>environmental samples</taxon>
    </lineage>
</organism>
<evidence type="ECO:0000313" key="1">
    <source>
        <dbReference type="EMBL" id="CAA9229943.1"/>
    </source>
</evidence>
<proteinExistence type="predicted"/>
<gene>
    <name evidence="1" type="ORF">AVDCRST_MAG76-1180</name>
</gene>
<dbReference type="AlphaFoldDB" id="A0A6J4HPC6"/>
<name>A0A6J4HPC6_9ACTN</name>
<reference evidence="1" key="1">
    <citation type="submission" date="2020-02" db="EMBL/GenBank/DDBJ databases">
        <authorList>
            <person name="Meier V. D."/>
        </authorList>
    </citation>
    <scope>NUCLEOTIDE SEQUENCE</scope>
    <source>
        <strain evidence="1">AVDCRST_MAG76</strain>
    </source>
</reference>
<protein>
    <submittedName>
        <fullName evidence="1">Uncharacterized protein</fullName>
    </submittedName>
</protein>
<accession>A0A6J4HPC6</accession>